<comment type="caution">
    <text evidence="1">The sequence shown here is derived from an EMBL/GenBank/DDBJ whole genome shotgun (WGS) entry which is preliminary data.</text>
</comment>
<proteinExistence type="predicted"/>
<organism evidence="1 2">
    <name type="scientific">Prorocentrum cordatum</name>
    <dbReference type="NCBI Taxonomy" id="2364126"/>
    <lineage>
        <taxon>Eukaryota</taxon>
        <taxon>Sar</taxon>
        <taxon>Alveolata</taxon>
        <taxon>Dinophyceae</taxon>
        <taxon>Prorocentrales</taxon>
        <taxon>Prorocentraceae</taxon>
        <taxon>Prorocentrum</taxon>
    </lineage>
</organism>
<sequence>VAVELVRARTVEMTAVEAALKMLSQLLEDLVQTNESAWHLHSHAIASLFPRSISTPWGCTLPNWDWGRWWLMVEKVLSAADQFRAFDIMVLVLQMIQDGGGKVLVKDLQVWKEGRRCHYIRKVMRTWGEMDDASICETLRAYGVEL</sequence>
<feature type="non-terminal residue" evidence="1">
    <location>
        <position position="1"/>
    </location>
</feature>
<dbReference type="Proteomes" id="UP001189429">
    <property type="component" value="Unassembled WGS sequence"/>
</dbReference>
<protein>
    <submittedName>
        <fullName evidence="1">Uncharacterized protein</fullName>
    </submittedName>
</protein>
<accession>A0ABN9Y024</accession>
<keyword evidence="2" id="KW-1185">Reference proteome</keyword>
<evidence type="ECO:0000313" key="2">
    <source>
        <dbReference type="Proteomes" id="UP001189429"/>
    </source>
</evidence>
<dbReference type="EMBL" id="CAUYUJ010021366">
    <property type="protein sequence ID" value="CAK0904180.1"/>
    <property type="molecule type" value="Genomic_DNA"/>
</dbReference>
<evidence type="ECO:0000313" key="1">
    <source>
        <dbReference type="EMBL" id="CAK0904180.1"/>
    </source>
</evidence>
<gene>
    <name evidence="1" type="ORF">PCOR1329_LOCUS80287</name>
</gene>
<reference evidence="1" key="1">
    <citation type="submission" date="2023-10" db="EMBL/GenBank/DDBJ databases">
        <authorList>
            <person name="Chen Y."/>
            <person name="Shah S."/>
            <person name="Dougan E. K."/>
            <person name="Thang M."/>
            <person name="Chan C."/>
        </authorList>
    </citation>
    <scope>NUCLEOTIDE SEQUENCE [LARGE SCALE GENOMIC DNA]</scope>
</reference>
<name>A0ABN9Y024_9DINO</name>